<feature type="non-terminal residue" evidence="2">
    <location>
        <position position="1"/>
    </location>
</feature>
<comment type="caution">
    <text evidence="2">The sequence shown here is derived from an EMBL/GenBank/DDBJ whole genome shotgun (WGS) entry which is preliminary data.</text>
</comment>
<dbReference type="AlphaFoldDB" id="A0A7J7N5C1"/>
<dbReference type="EMBL" id="JACGCM010001055">
    <property type="protein sequence ID" value="KAF6162313.1"/>
    <property type="molecule type" value="Genomic_DNA"/>
</dbReference>
<reference evidence="2 3" key="1">
    <citation type="journal article" date="2020" name="IScience">
        <title>Genome Sequencing of the Endangered Kingdonia uniflora (Circaeasteraceae, Ranunculales) Reveals Potential Mechanisms of Evolutionary Specialization.</title>
        <authorList>
            <person name="Sun Y."/>
            <person name="Deng T."/>
            <person name="Zhang A."/>
            <person name="Moore M.J."/>
            <person name="Landis J.B."/>
            <person name="Lin N."/>
            <person name="Zhang H."/>
            <person name="Zhang X."/>
            <person name="Huang J."/>
            <person name="Zhang X."/>
            <person name="Sun H."/>
            <person name="Wang H."/>
        </authorList>
    </citation>
    <scope>NUCLEOTIDE SEQUENCE [LARGE SCALE GENOMIC DNA]</scope>
    <source>
        <strain evidence="2">TB1705</strain>
        <tissue evidence="2">Leaf</tissue>
    </source>
</reference>
<proteinExistence type="predicted"/>
<gene>
    <name evidence="2" type="ORF">GIB67_008442</name>
</gene>
<sequence>NICCSFTPLFFSLEKKKLYFFFIIAFCSNRLFCVQIDPRVLFEYTLVISFFYLTQLFSYSLFPSLQLTHSYFHCDSLSHLRIFEFVSLLMIIFNYQ</sequence>
<evidence type="ECO:0000313" key="3">
    <source>
        <dbReference type="Proteomes" id="UP000541444"/>
    </source>
</evidence>
<organism evidence="2 3">
    <name type="scientific">Kingdonia uniflora</name>
    <dbReference type="NCBI Taxonomy" id="39325"/>
    <lineage>
        <taxon>Eukaryota</taxon>
        <taxon>Viridiplantae</taxon>
        <taxon>Streptophyta</taxon>
        <taxon>Embryophyta</taxon>
        <taxon>Tracheophyta</taxon>
        <taxon>Spermatophyta</taxon>
        <taxon>Magnoliopsida</taxon>
        <taxon>Ranunculales</taxon>
        <taxon>Circaeasteraceae</taxon>
        <taxon>Kingdonia</taxon>
    </lineage>
</organism>
<feature type="transmembrane region" description="Helical" evidence="1">
    <location>
        <begin position="18"/>
        <end position="34"/>
    </location>
</feature>
<evidence type="ECO:0000256" key="1">
    <source>
        <dbReference type="SAM" id="Phobius"/>
    </source>
</evidence>
<evidence type="ECO:0000313" key="2">
    <source>
        <dbReference type="EMBL" id="KAF6162313.1"/>
    </source>
</evidence>
<keyword evidence="1" id="KW-0812">Transmembrane</keyword>
<protein>
    <submittedName>
        <fullName evidence="2">Uncharacterized protein</fullName>
    </submittedName>
</protein>
<dbReference type="Proteomes" id="UP000541444">
    <property type="component" value="Unassembled WGS sequence"/>
</dbReference>
<keyword evidence="1" id="KW-0472">Membrane</keyword>
<accession>A0A7J7N5C1</accession>
<keyword evidence="3" id="KW-1185">Reference proteome</keyword>
<keyword evidence="1" id="KW-1133">Transmembrane helix</keyword>
<name>A0A7J7N5C1_9MAGN</name>
<feature type="transmembrane region" description="Helical" evidence="1">
    <location>
        <begin position="77"/>
        <end position="95"/>
    </location>
</feature>
<feature type="transmembrane region" description="Helical" evidence="1">
    <location>
        <begin position="41"/>
        <end position="62"/>
    </location>
</feature>